<gene>
    <name evidence="8" type="primary">FGENESH: predicted gene_9.395</name>
    <name evidence="9" type="ORF">AAT19DRAFT_16719</name>
    <name evidence="8" type="ORF">BN2166_0050490</name>
</gene>
<evidence type="ECO:0000259" key="7">
    <source>
        <dbReference type="Pfam" id="PF23347"/>
    </source>
</evidence>
<dbReference type="PANTHER" id="PTHR21286:SF0">
    <property type="entry name" value="NUCLEAR PORE COMPLEX PROTEIN NUP160"/>
    <property type="match status" value="1"/>
</dbReference>
<dbReference type="InterPro" id="IPR056536">
    <property type="entry name" value="TPR_NUP160_C"/>
</dbReference>
<keyword evidence="10" id="KW-1185">Reference proteome</keyword>
<dbReference type="Proteomes" id="UP000199069">
    <property type="component" value="Unassembled WGS sequence"/>
</dbReference>
<feature type="domain" description="NUP160 C-terminal TPR" evidence="7">
    <location>
        <begin position="1338"/>
        <end position="1512"/>
    </location>
</feature>
<feature type="compositionally biased region" description="Polar residues" evidence="4">
    <location>
        <begin position="36"/>
        <end position="46"/>
    </location>
</feature>
<evidence type="ECO:0000313" key="11">
    <source>
        <dbReference type="Proteomes" id="UP000239560"/>
    </source>
</evidence>
<dbReference type="GO" id="GO:0005643">
    <property type="term" value="C:nuclear pore"/>
    <property type="evidence" value="ECO:0007669"/>
    <property type="project" value="TreeGrafter"/>
</dbReference>
<dbReference type="InterPro" id="IPR059141">
    <property type="entry name" value="Beta-prop_Nup120_160"/>
</dbReference>
<evidence type="ECO:0000259" key="6">
    <source>
        <dbReference type="Pfam" id="PF23300"/>
    </source>
</evidence>
<accession>A0A0K3CJT4</accession>
<feature type="region of interest" description="Disordered" evidence="4">
    <location>
        <begin position="36"/>
        <end position="59"/>
    </location>
</feature>
<evidence type="ECO:0000256" key="1">
    <source>
        <dbReference type="ARBA" id="ARBA00004123"/>
    </source>
</evidence>
<dbReference type="Proteomes" id="UP000239560">
    <property type="component" value="Unassembled WGS sequence"/>
</dbReference>
<evidence type="ECO:0000256" key="4">
    <source>
        <dbReference type="SAM" id="MobiDB-lite"/>
    </source>
</evidence>
<evidence type="ECO:0000259" key="5">
    <source>
        <dbReference type="Pfam" id="PF11715"/>
    </source>
</evidence>
<feature type="domain" description="Nucleoporin nup120-like HEAT repeat" evidence="6">
    <location>
        <begin position="1025"/>
        <end position="1193"/>
    </location>
</feature>
<dbReference type="InterPro" id="IPR056548">
    <property type="entry name" value="HEAT_Nup120"/>
</dbReference>
<comment type="subcellular location">
    <subcellularLocation>
        <location evidence="1">Nucleus</location>
    </subcellularLocation>
</comment>
<reference evidence="9 11" key="2">
    <citation type="journal article" date="2018" name="Elife">
        <title>Functional genomics of lipid metabolism in the oleaginous yeast Rhodosporidium toruloides.</title>
        <authorList>
            <person name="Coradetti S.T."/>
            <person name="Pinel D."/>
            <person name="Geiselman G."/>
            <person name="Ito M."/>
            <person name="Mondo S."/>
            <person name="Reilly M.C."/>
            <person name="Cheng Y.F."/>
            <person name="Bauer S."/>
            <person name="Grigoriev I."/>
            <person name="Gladden J.M."/>
            <person name="Simmons B.A."/>
            <person name="Brem R."/>
            <person name="Arkin A.P."/>
            <person name="Skerker J.M."/>
        </authorList>
    </citation>
    <scope>NUCLEOTIDE SEQUENCE [LARGE SCALE GENOMIC DNA]</scope>
    <source>
        <strain evidence="9 11">NBRC 0880</strain>
    </source>
</reference>
<keyword evidence="2" id="KW-0813">Transport</keyword>
<proteinExistence type="predicted"/>
<dbReference type="Pfam" id="PF11715">
    <property type="entry name" value="Beta-prop_Nup120_160"/>
    <property type="match status" value="1"/>
</dbReference>
<evidence type="ECO:0000256" key="2">
    <source>
        <dbReference type="ARBA" id="ARBA00022448"/>
    </source>
</evidence>
<dbReference type="OrthoDB" id="67716at2759"/>
<dbReference type="EMBL" id="CWKI01000009">
    <property type="protein sequence ID" value="CTR09188.1"/>
    <property type="molecule type" value="Genomic_DNA"/>
</dbReference>
<evidence type="ECO:0000313" key="9">
    <source>
        <dbReference type="EMBL" id="PRQ72795.1"/>
    </source>
</evidence>
<dbReference type="PANTHER" id="PTHR21286">
    <property type="entry name" value="NUCLEAR PORE COMPLEX PROTEIN NUP160"/>
    <property type="match status" value="1"/>
</dbReference>
<dbReference type="GO" id="GO:0017056">
    <property type="term" value="F:structural constituent of nuclear pore"/>
    <property type="evidence" value="ECO:0007669"/>
    <property type="project" value="TreeGrafter"/>
</dbReference>
<evidence type="ECO:0000256" key="3">
    <source>
        <dbReference type="ARBA" id="ARBA00023242"/>
    </source>
</evidence>
<protein>
    <submittedName>
        <fullName evidence="9">Nucleoporin Nup120/160-domain containing protein</fullName>
    </submittedName>
</protein>
<dbReference type="STRING" id="5286.A0A0K3CJT4"/>
<evidence type="ECO:0000313" key="10">
    <source>
        <dbReference type="Proteomes" id="UP000199069"/>
    </source>
</evidence>
<feature type="domain" description="Nucleoporin Nup120/160 beta-propeller" evidence="5">
    <location>
        <begin position="133"/>
        <end position="687"/>
    </location>
</feature>
<sequence length="1580" mass="171318">MQRTSLNRFDEDSSLICAHTPCCRLTRTRAVLKSSTLATEPTSEPPNSCAIPSRPHHPHLSKRRRAMALSSRYTTATAFLEHASTADFFSYTVPTSAPIDESAPPPTLAQEDHALATSTWFPSAEVGGQSTGFVLSRIVEDAYTLELRWCAFSRTARQEGDSMDQDSAANASEDLDKHPGTLPPVRFTFPSRLVPTPSFVVTASSSTDKQLQIYCLTEAGYLYILTFPLSSLFYAAEGLGEGEWSDEYKVESLEGRTPVLVQGVDEGRVVVGCADGFAVCVELAEESGLVETELRMPSSFSVRSLIPSFSTRNLASPTKGTFQSASSLAAPNQLLSVACVSSATDADSPSSTFAFGVTRDRKLRIWSVESGACFRAIDLPRAKSSSTALTLASSSQSIDSPQASRNGSLLSPAPQTLVKLVHGSELTSYPAYLALFSPATSASPAAFILYGLATDASSGELSELEPIAERTCPSGSIGSLVDFGVARMDLSGDASWTLWTCWDEGGETEIRTIGVGELDAQAVETVEDEWVVVERGTAAKTATWTAAYFDDQLRDSPVSVADTFLRHISFPGRYPPATLDHALQQYEELILSELETDGVAAPAQFGLEFTTQLERAAAIVGSSVVLQQSPQTGAFLHDEYNKQLKIEWLRFIAMLNESRSVALYPTCLALDEDRGIAAVFGRDSVTVPIVREAVHTLRSLSTPQQILAAQAEPENLLDLPPALSADYTLRSDILPLLAIIRDLQSRLSTNDLRTLESLLLEQIRAPFTADMEDTALDLFEKALESALPDDSVAQIVAALKGLDSSERAVDTFLRLLTSEQLSPIAASVADEQPATDLSNALLADALSTSIEARYELAKGLVAVLLVVWAGEDEEAVEADVGVAPAPQERLFARLDQTTAAAFTTLHALAAMQWIAADLASPSAEALAAVQKQLGAPGDDGVLERFGELRMKDHDGADVIPVPTYGLLSALLRTPDFAASLLPASRSSLPVALAFSAAGVFRAFGILPPSTATQPEAPTASTIIGMRLQQLALPAQAAEWVELWPKTAGMSYVRGRAMLDLLDGDGASEALEKAASGLYGADLVEDDDDSAAALLAVLPSEVGSSLARYYQHVVSLFVPTSFDGAIARFAQLALDALTTEGLHDEAAEKDLWIKLFRSYAALGDYVKAYEVVMAAPYHETQMTCLAHFISVVCENGAASLLTTFSFSGLEADLERNLAFRARNSDPLARPNYYRVLYAYHTAKGDYRSAGTVMYQQGRRLGELSTKQPGSYRDIATLQCQSYLAATNALSLVAREHAWVAVVEDEASERGHKRRKLAYHIPEDEFEPSVASRQLEVLDVNDIRKEYCVALSRLQLSAEFPELERTNFHLDPDSVVALFSQIGNFEQAFWAGRVLDVDLSSLFEVIAERCVTLAQNPEGAEDASWVAMSSEAATWEGSLSSKAWRLLERHLDRHDRDVGQRYRLVVLERTLALNRGGKVPSFLTEHVKRHDLPALLRTLIKYDRLDEAFVFSLEALKSAPSPSTPFSTTEPWSLYDLLLSLPSGDSASLSDDVLKQRQAELREAVDARLAALDKADKQVRKA</sequence>
<reference evidence="8 10" key="1">
    <citation type="submission" date="2015-07" db="EMBL/GenBank/DDBJ databases">
        <authorList>
            <person name="Cajimat M.N.B."/>
            <person name="Milazzo M.L."/>
            <person name="Fulhorst C.F."/>
        </authorList>
    </citation>
    <scope>NUCLEOTIDE SEQUENCE [LARGE SCALE GENOMIC DNA]</scope>
    <source>
        <strain evidence="8">Single colony</strain>
    </source>
</reference>
<dbReference type="Pfam" id="PF23347">
    <property type="entry name" value="TPR_Nup160_C"/>
    <property type="match status" value="1"/>
</dbReference>
<evidence type="ECO:0000313" key="8">
    <source>
        <dbReference type="EMBL" id="CTR09188.1"/>
    </source>
</evidence>
<keyword evidence="3" id="KW-0539">Nucleus</keyword>
<feature type="region of interest" description="Disordered" evidence="4">
    <location>
        <begin position="160"/>
        <end position="180"/>
    </location>
</feature>
<dbReference type="Pfam" id="PF23300">
    <property type="entry name" value="HEAT_Nup120"/>
    <property type="match status" value="1"/>
</dbReference>
<name>A0A0K3CJT4_RHOTO</name>
<organism evidence="8 10">
    <name type="scientific">Rhodotorula toruloides</name>
    <name type="common">Yeast</name>
    <name type="synonym">Rhodosporidium toruloides</name>
    <dbReference type="NCBI Taxonomy" id="5286"/>
    <lineage>
        <taxon>Eukaryota</taxon>
        <taxon>Fungi</taxon>
        <taxon>Dikarya</taxon>
        <taxon>Basidiomycota</taxon>
        <taxon>Pucciniomycotina</taxon>
        <taxon>Microbotryomycetes</taxon>
        <taxon>Sporidiobolales</taxon>
        <taxon>Sporidiobolaceae</taxon>
        <taxon>Rhodotorula</taxon>
    </lineage>
</organism>
<dbReference type="EMBL" id="LCTV02000009">
    <property type="protein sequence ID" value="PRQ72795.1"/>
    <property type="molecule type" value="Genomic_DNA"/>
</dbReference>
<dbReference type="InterPro" id="IPR021717">
    <property type="entry name" value="Nucleoporin_Nup160"/>
</dbReference>
<dbReference type="OMA" id="MDFTRYR"/>